<evidence type="ECO:0000256" key="3">
    <source>
        <dbReference type="ARBA" id="ARBA00023239"/>
    </source>
</evidence>
<keyword evidence="1" id="KW-0540">Nuclease</keyword>
<evidence type="ECO:0000256" key="4">
    <source>
        <dbReference type="ARBA" id="ARBA00023242"/>
    </source>
</evidence>
<dbReference type="OrthoDB" id="49151at2759"/>
<evidence type="ECO:0000313" key="9">
    <source>
        <dbReference type="Proteomes" id="UP000284842"/>
    </source>
</evidence>
<dbReference type="InterPro" id="IPR027521">
    <property type="entry name" value="Usb1"/>
</dbReference>
<comment type="caution">
    <text evidence="8">The sequence shown here is derived from an EMBL/GenBank/DDBJ whole genome shotgun (WGS) entry which is preliminary data.</text>
</comment>
<keyword evidence="2" id="KW-0378">Hydrolase</keyword>
<keyword evidence="3" id="KW-0456">Lyase</keyword>
<dbReference type="Gene3D" id="3.90.1140.10">
    <property type="entry name" value="Cyclic phosphodiesterase"/>
    <property type="match status" value="1"/>
</dbReference>
<dbReference type="InParanoid" id="A0A409YVT3"/>
<dbReference type="Proteomes" id="UP000284842">
    <property type="component" value="Unassembled WGS sequence"/>
</dbReference>
<dbReference type="GO" id="GO:0005634">
    <property type="term" value="C:nucleus"/>
    <property type="evidence" value="ECO:0007669"/>
    <property type="project" value="TreeGrafter"/>
</dbReference>
<dbReference type="PANTHER" id="PTHR13522:SF3">
    <property type="entry name" value="U6 SNRNA PHOSPHODIESTERASE 1"/>
    <property type="match status" value="1"/>
</dbReference>
<reference evidence="8 9" key="1">
    <citation type="journal article" date="2018" name="Evol. Lett.">
        <title>Horizontal gene cluster transfer increased hallucinogenic mushroom diversity.</title>
        <authorList>
            <person name="Reynolds H.T."/>
            <person name="Vijayakumar V."/>
            <person name="Gluck-Thaler E."/>
            <person name="Korotkin H.B."/>
            <person name="Matheny P.B."/>
            <person name="Slot J.C."/>
        </authorList>
    </citation>
    <scope>NUCLEOTIDE SEQUENCE [LARGE SCALE GENOMIC DNA]</scope>
    <source>
        <strain evidence="8 9">2629</strain>
    </source>
</reference>
<evidence type="ECO:0000313" key="8">
    <source>
        <dbReference type="EMBL" id="PPR07102.1"/>
    </source>
</evidence>
<dbReference type="Pfam" id="PF09749">
    <property type="entry name" value="HVSL"/>
    <property type="match status" value="1"/>
</dbReference>
<feature type="region of interest" description="Disordered" evidence="7">
    <location>
        <begin position="1"/>
        <end position="23"/>
    </location>
</feature>
<dbReference type="GO" id="GO:0034477">
    <property type="term" value="P:U6 snRNA 3'-end processing"/>
    <property type="evidence" value="ECO:0007669"/>
    <property type="project" value="InterPro"/>
</dbReference>
<proteinExistence type="predicted"/>
<dbReference type="PANTHER" id="PTHR13522">
    <property type="entry name" value="U6 SNRNA PHOSPHODIESTERASE 1"/>
    <property type="match status" value="1"/>
</dbReference>
<keyword evidence="4" id="KW-0539">Nucleus</keyword>
<dbReference type="GO" id="GO:0016829">
    <property type="term" value="F:lyase activity"/>
    <property type="evidence" value="ECO:0007669"/>
    <property type="project" value="UniProtKB-KW"/>
</dbReference>
<evidence type="ECO:0000256" key="1">
    <source>
        <dbReference type="ARBA" id="ARBA00022722"/>
    </source>
</evidence>
<evidence type="ECO:0000256" key="6">
    <source>
        <dbReference type="ARBA" id="ARBA00030030"/>
    </source>
</evidence>
<sequence>MKRTNNVLVEYSDSSDEGSDSVNPIEKKTSEQIVKRRFIFYIYFLKQRLTFEFDRKLPPVSSSIVIASPVDNPALHQGRTRSTPHVEGQFAAHVYVTLSLATNSRLKQLVQSILTDAKKDVPTIHETWQVDPSDKKPELHISLSRPIFLWANQREELRLAVKQLAKKNKPFVVSFATLSELTNDEKSRTFLAMEVGAGHHELNLISVSLGPSLRSIRQQEYYVNPRFHASIGWALLHRANDNSGSSAISDSFCTAVNDTEVNLTSDIDQATPPFHTIPHFPKSLVPSLNESHQEKLSQVGTFNVKSLTLKIGKQVSTWPLLGLDN</sequence>
<dbReference type="EMBL" id="NHTK01000520">
    <property type="protein sequence ID" value="PPR07102.1"/>
    <property type="molecule type" value="Genomic_DNA"/>
</dbReference>
<evidence type="ECO:0000256" key="7">
    <source>
        <dbReference type="SAM" id="MobiDB-lite"/>
    </source>
</evidence>
<accession>A0A409YVT3</accession>
<dbReference type="GO" id="GO:0000175">
    <property type="term" value="F:3'-5'-RNA exonuclease activity"/>
    <property type="evidence" value="ECO:0007669"/>
    <property type="project" value="TreeGrafter"/>
</dbReference>
<evidence type="ECO:0000256" key="2">
    <source>
        <dbReference type="ARBA" id="ARBA00022801"/>
    </source>
</evidence>
<dbReference type="AlphaFoldDB" id="A0A409YVT3"/>
<name>A0A409YVT3_9AGAR</name>
<keyword evidence="9" id="KW-1185">Reference proteome</keyword>
<evidence type="ECO:0000256" key="5">
    <source>
        <dbReference type="ARBA" id="ARBA00029543"/>
    </source>
</evidence>
<dbReference type="STRING" id="181874.A0A409YVT3"/>
<gene>
    <name evidence="8" type="ORF">CVT24_010938</name>
</gene>
<protein>
    <recommendedName>
        <fullName evidence="5">U6 snRNA phosphodiesterase 1</fullName>
    </recommendedName>
    <alternativeName>
        <fullName evidence="6">3'-5' RNA exonuclease USB1</fullName>
    </alternativeName>
</protein>
<organism evidence="8 9">
    <name type="scientific">Panaeolus cyanescens</name>
    <dbReference type="NCBI Taxonomy" id="181874"/>
    <lineage>
        <taxon>Eukaryota</taxon>
        <taxon>Fungi</taxon>
        <taxon>Dikarya</taxon>
        <taxon>Basidiomycota</taxon>
        <taxon>Agaricomycotina</taxon>
        <taxon>Agaricomycetes</taxon>
        <taxon>Agaricomycetidae</taxon>
        <taxon>Agaricales</taxon>
        <taxon>Agaricineae</taxon>
        <taxon>Galeropsidaceae</taxon>
        <taxon>Panaeolus</taxon>
    </lineage>
</organism>